<gene>
    <name evidence="4" type="ORF">HS088_TW07G01354</name>
</gene>
<dbReference type="SUPFAM" id="SSF50978">
    <property type="entry name" value="WD40 repeat-like"/>
    <property type="match status" value="1"/>
</dbReference>
<dbReference type="EMBL" id="JAAARO010000007">
    <property type="protein sequence ID" value="KAF5745761.1"/>
    <property type="molecule type" value="Genomic_DNA"/>
</dbReference>
<keyword evidence="2" id="KW-0539">Nucleus</keyword>
<dbReference type="PROSITE" id="PS51543">
    <property type="entry name" value="FYRC"/>
    <property type="match status" value="1"/>
</dbReference>
<dbReference type="GO" id="GO:0051726">
    <property type="term" value="P:regulation of cell cycle"/>
    <property type="evidence" value="ECO:0007669"/>
    <property type="project" value="TreeGrafter"/>
</dbReference>
<dbReference type="GO" id="GO:0005634">
    <property type="term" value="C:nucleus"/>
    <property type="evidence" value="ECO:0007669"/>
    <property type="project" value="UniProtKB-SubCell"/>
</dbReference>
<evidence type="ECO:0000313" key="5">
    <source>
        <dbReference type="Proteomes" id="UP000593562"/>
    </source>
</evidence>
<sequence>MAKSEEEEKPDSLEIVSIGSLYSGPWNKKYWSSSRGKDRYPYPVGYHAAQGHHGSTYQLEISEGLKGPLFMITSPTGDSFSGQTPDIAWNKFQKKGCLVKIWPGKRFSCKIDGSEFFGFKNPLVQRLLRELVANVSGTTEQSLPSSSFCNVTSTDEHDNRCLDACTYPNLLPYSAIPRVTGKRSRKPENMKSKSVTHLKRSRPQEKALPTVDENGVASSGKFRFTSAGNSTSTEEKPLYRSQDINLQEFSSPIAMGNEDGDEPVPKNSPGLCGMNLCAPDTLDSGQDTMNSAPRIRGQITCNEKLEINEGDIVFSEAQITESHEEVGTSVSNMSSGKGGSDSVDQEMVKLMMTVLLPQAIPLLKKNPKKKKKSATTSESITCRPTSEKGNEKPQYFTDAQPPTIDLGSVVPAFEHAKSVVLDSYEDESRDHVDQLEISFRSANQTSSYNDSHPNTEEHFVSADIKELSICHVETCGNKEIFCNDEVHMTMSERHIKADVLMSDTCSGLLSPKKRCLYEENQDQTVCSNLEENLGDIDIRSEEKELKCTPESTEGNDKNNVNTNCMETSIQSPRKILNVEIGVLEMDRASLTELPSKVYTRKKLRNKDGVTRNFVAPLAASSKRRNFDDGPDLETMESPCAFESHQITSTDKPYTGDILGAEVMLGEQSHSLQVEKTTTDSKALLNNVVLVSHHSKLELPELGTSPSFQKEGTSFSDNSMSVAGEVQASLDLKLDSKLELKNELEGKVDLIGCYLHPLPVTSLLLRTKGNSIYICVLCGLPKDKNRTLFSYELTTRESELGFPSFVGHTSVTLPFSIENSDKAIAHERSVLQFTPDGQCIVLLDSIRTPYCREGKLDCWCSTCSPECFEDNAVKIVQIKAGYVSVVTKLRTVENVQLILACEPSHLIAVGESGRLQIWAMNSTWSTATEEFAIPSNDCFSPSIVELKRIPKCASLVIGHNGFGKFTIWDISKRTSVSRFSTPSASVFQISPICLFSWESKCCFISNPTVEDHIDGIMAATNMCISGHSEGHNFPPADGEDVAVWLLMSTASDSYDHHGFEASNCQTNSVRCWRLALLVKNMVIFGSALDPRTIVIGASAGHGITGTCDGLVYMWELSTGCKLGSLHHFKGGSVSCIATDDSSSNVFAVVSDGGQLLVFHKSQTAVLHS</sequence>
<dbReference type="AlphaFoldDB" id="A0A7J7DHD4"/>
<evidence type="ECO:0000313" key="4">
    <source>
        <dbReference type="EMBL" id="KAF5745761.1"/>
    </source>
</evidence>
<feature type="region of interest" description="Disordered" evidence="3">
    <location>
        <begin position="365"/>
        <end position="400"/>
    </location>
</feature>
<dbReference type="OrthoDB" id="1928087at2759"/>
<dbReference type="PANTHER" id="PTHR22715:SF1">
    <property type="entry name" value="DNA BINDING PROTEIN"/>
    <property type="match status" value="1"/>
</dbReference>
<comment type="subcellular location">
    <subcellularLocation>
        <location evidence="1">Nucleus</location>
    </subcellularLocation>
</comment>
<comment type="caution">
    <text evidence="4">The sequence shown here is derived from an EMBL/GenBank/DDBJ whole genome shotgun (WGS) entry which is preliminary data.</text>
</comment>
<keyword evidence="5" id="KW-1185">Reference proteome</keyword>
<feature type="region of interest" description="Disordered" evidence="3">
    <location>
        <begin position="181"/>
        <end position="237"/>
    </location>
</feature>
<protein>
    <recommendedName>
        <fullName evidence="6">DNA binding protein</fullName>
    </recommendedName>
</protein>
<dbReference type="InterPro" id="IPR040092">
    <property type="entry name" value="TBRG1"/>
</dbReference>
<dbReference type="GO" id="GO:0140993">
    <property type="term" value="F:histone modifying activity"/>
    <property type="evidence" value="ECO:0007669"/>
    <property type="project" value="UniProtKB-ARBA"/>
</dbReference>
<dbReference type="InterPro" id="IPR003888">
    <property type="entry name" value="FYrich_N"/>
</dbReference>
<evidence type="ECO:0008006" key="6">
    <source>
        <dbReference type="Google" id="ProtNLM"/>
    </source>
</evidence>
<dbReference type="FunCoup" id="A0A7J7DHD4">
    <property type="interactions" value="674"/>
</dbReference>
<accession>A0A7J7DHD4</accession>
<proteinExistence type="predicted"/>
<feature type="compositionally biased region" description="Polar residues" evidence="3">
    <location>
        <begin position="374"/>
        <end position="384"/>
    </location>
</feature>
<dbReference type="PANTHER" id="PTHR22715">
    <property type="entry name" value="TRANSFORMING GROWTH FACTOR BETA REGULATED GENE 1"/>
    <property type="match status" value="1"/>
</dbReference>
<dbReference type="InParanoid" id="A0A7J7DHD4"/>
<dbReference type="InterPro" id="IPR003889">
    <property type="entry name" value="FYrich_C"/>
</dbReference>
<evidence type="ECO:0000256" key="3">
    <source>
        <dbReference type="SAM" id="MobiDB-lite"/>
    </source>
</evidence>
<dbReference type="Proteomes" id="UP000593562">
    <property type="component" value="Unassembled WGS sequence"/>
</dbReference>
<evidence type="ECO:0000256" key="1">
    <source>
        <dbReference type="ARBA" id="ARBA00004123"/>
    </source>
</evidence>
<dbReference type="Gene3D" id="2.130.10.10">
    <property type="entry name" value="YVTN repeat-like/Quinoprotein amine dehydrogenase"/>
    <property type="match status" value="1"/>
</dbReference>
<dbReference type="InterPro" id="IPR015943">
    <property type="entry name" value="WD40/YVTN_repeat-like_dom_sf"/>
</dbReference>
<dbReference type="Gene3D" id="3.30.160.360">
    <property type="match status" value="1"/>
</dbReference>
<organism evidence="4 5">
    <name type="scientific">Tripterygium wilfordii</name>
    <name type="common">Thunder God vine</name>
    <dbReference type="NCBI Taxonomy" id="458696"/>
    <lineage>
        <taxon>Eukaryota</taxon>
        <taxon>Viridiplantae</taxon>
        <taxon>Streptophyta</taxon>
        <taxon>Embryophyta</taxon>
        <taxon>Tracheophyta</taxon>
        <taxon>Spermatophyta</taxon>
        <taxon>Magnoliopsida</taxon>
        <taxon>eudicotyledons</taxon>
        <taxon>Gunneridae</taxon>
        <taxon>Pentapetalae</taxon>
        <taxon>rosids</taxon>
        <taxon>fabids</taxon>
        <taxon>Celastrales</taxon>
        <taxon>Celastraceae</taxon>
        <taxon>Tripterygium</taxon>
    </lineage>
</organism>
<name>A0A7J7DHD4_TRIWF</name>
<dbReference type="InterPro" id="IPR036322">
    <property type="entry name" value="WD40_repeat_dom_sf"/>
</dbReference>
<reference evidence="4 5" key="1">
    <citation type="journal article" date="2020" name="Nat. Commun.">
        <title>Genome of Tripterygium wilfordii and identification of cytochrome P450 involved in triptolide biosynthesis.</title>
        <authorList>
            <person name="Tu L."/>
            <person name="Su P."/>
            <person name="Zhang Z."/>
            <person name="Gao L."/>
            <person name="Wang J."/>
            <person name="Hu T."/>
            <person name="Zhou J."/>
            <person name="Zhang Y."/>
            <person name="Zhao Y."/>
            <person name="Liu Y."/>
            <person name="Song Y."/>
            <person name="Tong Y."/>
            <person name="Lu Y."/>
            <person name="Yang J."/>
            <person name="Xu C."/>
            <person name="Jia M."/>
            <person name="Peters R.J."/>
            <person name="Huang L."/>
            <person name="Gao W."/>
        </authorList>
    </citation>
    <scope>NUCLEOTIDE SEQUENCE [LARGE SCALE GENOMIC DNA]</scope>
    <source>
        <strain evidence="5">cv. XIE 37</strain>
        <tissue evidence="4">Leaf</tissue>
    </source>
</reference>
<evidence type="ECO:0000256" key="2">
    <source>
        <dbReference type="ARBA" id="ARBA00023242"/>
    </source>
</evidence>
<dbReference type="PROSITE" id="PS51542">
    <property type="entry name" value="FYRN"/>
    <property type="match status" value="1"/>
</dbReference>
<dbReference type="Pfam" id="PF05965">
    <property type="entry name" value="FYRC"/>
    <property type="match status" value="1"/>
</dbReference>
<dbReference type="GO" id="GO:0048731">
    <property type="term" value="P:system development"/>
    <property type="evidence" value="ECO:0007669"/>
    <property type="project" value="UniProtKB-ARBA"/>
</dbReference>